<dbReference type="Pfam" id="PF05698">
    <property type="entry name" value="Trigger_C"/>
    <property type="match status" value="1"/>
</dbReference>
<dbReference type="GO" id="GO:0006457">
    <property type="term" value="P:protein folding"/>
    <property type="evidence" value="ECO:0007669"/>
    <property type="project" value="InterPro"/>
</dbReference>
<sequence length="336" mass="39370">MSKDTIEFTITIPKDSFNQSYEAMMKDKVKDTDIKGFRKGKVPTKMVETQLSQSVRLETLEKIAPLYISTAIQKEALDPIAPPEYKEIPKLEVDKDVELTIVVTVMPEFKLANLKKIKVEKEEATISKKEIDEAIDDIKKNYKTKEKEINDAWAVEVAKMIELPEVKDMKELRKQIEDAMKAQKEHMLLHKRQEKALDEAIKLCEIEIPKSAIMYEARERERSFRYDMEQKGVKAEEFMKSQNLTIEKMRELWENDSKEALQTDTFLKMYMKEHNIDMNEEELAERIGALKKNAPKGTDMSVYDDENWQAYVKNVDLKQRAFEEFIKEVLGEMHKD</sequence>
<proteinExistence type="predicted"/>
<dbReference type="SUPFAM" id="SSF102735">
    <property type="entry name" value="Trigger factor ribosome-binding domain"/>
    <property type="match status" value="1"/>
</dbReference>
<dbReference type="EMBL" id="LBSK01000040">
    <property type="protein sequence ID" value="KKQ15605.1"/>
    <property type="molecule type" value="Genomic_DNA"/>
</dbReference>
<evidence type="ECO:0000256" key="3">
    <source>
        <dbReference type="SAM" id="Coils"/>
    </source>
</evidence>
<dbReference type="GO" id="GO:0003755">
    <property type="term" value="F:peptidyl-prolyl cis-trans isomerase activity"/>
    <property type="evidence" value="ECO:0007669"/>
    <property type="project" value="UniProtKB-KW"/>
</dbReference>
<name>A0A0G0FP88_9BACT</name>
<organism evidence="6 7">
    <name type="scientific">candidate division WS6 bacterium GW2011_GWF1_36_8</name>
    <dbReference type="NCBI Taxonomy" id="1619098"/>
    <lineage>
        <taxon>Bacteria</taxon>
        <taxon>Candidatus Dojkabacteria</taxon>
    </lineage>
</organism>
<evidence type="ECO:0000256" key="2">
    <source>
        <dbReference type="ARBA" id="ARBA00023235"/>
    </source>
</evidence>
<dbReference type="Gene3D" id="3.30.70.1050">
    <property type="entry name" value="Trigger factor ribosome-binding domain"/>
    <property type="match status" value="1"/>
</dbReference>
<dbReference type="Proteomes" id="UP000033886">
    <property type="component" value="Unassembled WGS sequence"/>
</dbReference>
<keyword evidence="3" id="KW-0175">Coiled coil</keyword>
<evidence type="ECO:0000313" key="7">
    <source>
        <dbReference type="Proteomes" id="UP000033886"/>
    </source>
</evidence>
<dbReference type="InterPro" id="IPR008881">
    <property type="entry name" value="Trigger_fac_ribosome-bd_bac"/>
</dbReference>
<gene>
    <name evidence="6" type="ORF">US29_C0040G0005</name>
</gene>
<dbReference type="InterPro" id="IPR037041">
    <property type="entry name" value="Trigger_fac_C_sf"/>
</dbReference>
<evidence type="ECO:0000256" key="1">
    <source>
        <dbReference type="ARBA" id="ARBA00023110"/>
    </source>
</evidence>
<dbReference type="Gene3D" id="1.10.3120.10">
    <property type="entry name" value="Trigger factor, C-terminal domain"/>
    <property type="match status" value="1"/>
</dbReference>
<dbReference type="InterPro" id="IPR036611">
    <property type="entry name" value="Trigger_fac_ribosome-bd_sf"/>
</dbReference>
<reference evidence="6 7" key="1">
    <citation type="journal article" date="2015" name="Nature">
        <title>rRNA introns, odd ribosomes, and small enigmatic genomes across a large radiation of phyla.</title>
        <authorList>
            <person name="Brown C.T."/>
            <person name="Hug L.A."/>
            <person name="Thomas B.C."/>
            <person name="Sharon I."/>
            <person name="Castelle C.J."/>
            <person name="Singh A."/>
            <person name="Wilkins M.J."/>
            <person name="Williams K.H."/>
            <person name="Banfield J.F."/>
        </authorList>
    </citation>
    <scope>NUCLEOTIDE SEQUENCE [LARGE SCALE GENOMIC DNA]</scope>
</reference>
<accession>A0A0G0FP88</accession>
<keyword evidence="2" id="KW-0413">Isomerase</keyword>
<feature type="coiled-coil region" evidence="3">
    <location>
        <begin position="121"/>
        <end position="189"/>
    </location>
</feature>
<evidence type="ECO:0000259" key="4">
    <source>
        <dbReference type="Pfam" id="PF05697"/>
    </source>
</evidence>
<protein>
    <submittedName>
        <fullName evidence="6">Trigger factor</fullName>
    </submittedName>
</protein>
<keyword evidence="1" id="KW-0697">Rotamase</keyword>
<dbReference type="InterPro" id="IPR027304">
    <property type="entry name" value="Trigger_fact/SurA_dom_sf"/>
</dbReference>
<evidence type="ECO:0000259" key="5">
    <source>
        <dbReference type="Pfam" id="PF05698"/>
    </source>
</evidence>
<feature type="domain" description="Trigger factor C-terminal" evidence="5">
    <location>
        <begin position="169"/>
        <end position="295"/>
    </location>
</feature>
<dbReference type="GO" id="GO:0015031">
    <property type="term" value="P:protein transport"/>
    <property type="evidence" value="ECO:0007669"/>
    <property type="project" value="InterPro"/>
</dbReference>
<dbReference type="InterPro" id="IPR008880">
    <property type="entry name" value="Trigger_fac_C"/>
</dbReference>
<evidence type="ECO:0000313" key="6">
    <source>
        <dbReference type="EMBL" id="KKQ15605.1"/>
    </source>
</evidence>
<dbReference type="PATRIC" id="fig|1619098.3.peg.425"/>
<dbReference type="SUPFAM" id="SSF109998">
    <property type="entry name" value="Triger factor/SurA peptide-binding domain-like"/>
    <property type="match status" value="1"/>
</dbReference>
<comment type="caution">
    <text evidence="6">The sequence shown here is derived from an EMBL/GenBank/DDBJ whole genome shotgun (WGS) entry which is preliminary data.</text>
</comment>
<dbReference type="AlphaFoldDB" id="A0A0G0FP88"/>
<feature type="domain" description="Trigger factor ribosome-binding bacterial" evidence="4">
    <location>
        <begin position="5"/>
        <end position="137"/>
    </location>
</feature>
<dbReference type="Pfam" id="PF05697">
    <property type="entry name" value="Trigger_N"/>
    <property type="match status" value="1"/>
</dbReference>